<protein>
    <submittedName>
        <fullName evidence="2">Uncharacterized protein</fullName>
    </submittedName>
</protein>
<evidence type="ECO:0000256" key="1">
    <source>
        <dbReference type="SAM" id="MobiDB-lite"/>
    </source>
</evidence>
<proteinExistence type="predicted"/>
<gene>
    <name evidence="2" type="ORF">JK636_09785</name>
</gene>
<sequence length="51" mass="5477">MGTGKSAKGTVGKFPMASKRKGPVGEGVDFIQKNLTSVPEIDKTLKNRKED</sequence>
<keyword evidence="3" id="KW-1185">Reference proteome</keyword>
<feature type="region of interest" description="Disordered" evidence="1">
    <location>
        <begin position="1"/>
        <end position="25"/>
    </location>
</feature>
<dbReference type="Proteomes" id="UP000632377">
    <property type="component" value="Unassembled WGS sequence"/>
</dbReference>
<evidence type="ECO:0000313" key="2">
    <source>
        <dbReference type="EMBL" id="MBL4936052.1"/>
    </source>
</evidence>
<comment type="caution">
    <text evidence="2">The sequence shown here is derived from an EMBL/GenBank/DDBJ whole genome shotgun (WGS) entry which is preliminary data.</text>
</comment>
<accession>A0ABS1TBC0</accession>
<dbReference type="RefSeq" id="WP_202748631.1">
    <property type="nucleotide sequence ID" value="NZ_JAESWC010000002.1"/>
</dbReference>
<dbReference type="EMBL" id="JAESWC010000002">
    <property type="protein sequence ID" value="MBL4936052.1"/>
    <property type="molecule type" value="Genomic_DNA"/>
</dbReference>
<name>A0ABS1TBC0_9CLOT</name>
<reference evidence="2 3" key="1">
    <citation type="submission" date="2021-01" db="EMBL/GenBank/DDBJ databases">
        <title>Genome public.</title>
        <authorList>
            <person name="Liu C."/>
            <person name="Sun Q."/>
        </authorList>
    </citation>
    <scope>NUCLEOTIDE SEQUENCE [LARGE SCALE GENOMIC DNA]</scope>
    <source>
        <strain evidence="2 3">YIM B02515</strain>
    </source>
</reference>
<evidence type="ECO:0000313" key="3">
    <source>
        <dbReference type="Proteomes" id="UP000632377"/>
    </source>
</evidence>
<organism evidence="2 3">
    <name type="scientific">Clostridium rhizosphaerae</name>
    <dbReference type="NCBI Taxonomy" id="2803861"/>
    <lineage>
        <taxon>Bacteria</taxon>
        <taxon>Bacillati</taxon>
        <taxon>Bacillota</taxon>
        <taxon>Clostridia</taxon>
        <taxon>Eubacteriales</taxon>
        <taxon>Clostridiaceae</taxon>
        <taxon>Clostridium</taxon>
    </lineage>
</organism>